<dbReference type="Pfam" id="PF14559">
    <property type="entry name" value="TPR_19"/>
    <property type="match status" value="1"/>
</dbReference>
<dbReference type="SUPFAM" id="SSF48452">
    <property type="entry name" value="TPR-like"/>
    <property type="match status" value="1"/>
</dbReference>
<evidence type="ECO:0000256" key="1">
    <source>
        <dbReference type="ARBA" id="ARBA00022737"/>
    </source>
</evidence>
<sequence>MSSGICSRTLGLLNKIFFSEIVFAKKIEIQFLRKLVTALFTILLLSGLLYPEIINARQSVGILSVKINYPSRGLNWLKLFLREELSLQLQLADRFSLFTPDTMSRWYKRDIEKGISQTNFSDHYSTAFTLLKTEKLLELSLQKVLSQLYVRWDIRSINGNKSIDNNHVWTTPDKLVKKLLSDLEEDPFFGKLTHFPQGYSWNGVKSFYQWRLKPVPFPKSKEWQKHKEELEYLLLNHPSLGSSIMVCRAIMLILESSFSNPAYVPRLILAEQDILAAIKLHPGNAEHHTLLSLIHYLRRDPLYAKQQANIAEKINPGNGMAMILYGLTIGKNPQAGTSFIKKGLRNYPFVAEPNSLGWQPYHLLVKDLEPWLVIPDSENVTNFDQLMYSGKEFFNDQRWMEARRFFEDASVLRPDLPEPALFLAKIKLAQNELKTSLIQLSKLQSRFPKNSEVILYLGYAHEKLKHHHNAEKLYRRVLHLKPENKKALLRLGAVLIKLDKHEEAKSFLESLTRKYPLYSVAWWNLGIVYLNFGEMELAELAWQECLRIEPENNQVRIRLEQLREEMYFASLSN</sequence>
<dbReference type="InterPro" id="IPR051685">
    <property type="entry name" value="Ycf3/AcsC/BcsC/TPR_MFPF"/>
</dbReference>
<keyword evidence="1" id="KW-0677">Repeat</keyword>
<feature type="repeat" description="TPR" evidence="3">
    <location>
        <begin position="519"/>
        <end position="552"/>
    </location>
</feature>
<evidence type="ECO:0000256" key="3">
    <source>
        <dbReference type="PROSITE-ProRule" id="PRU00339"/>
    </source>
</evidence>
<dbReference type="InterPro" id="IPR011990">
    <property type="entry name" value="TPR-like_helical_dom_sf"/>
</dbReference>
<keyword evidence="4" id="KW-0472">Membrane</keyword>
<evidence type="ECO:0000256" key="4">
    <source>
        <dbReference type="SAM" id="Phobius"/>
    </source>
</evidence>
<dbReference type="PANTHER" id="PTHR44943:SF8">
    <property type="entry name" value="TPR REPEAT-CONTAINING PROTEIN MJ0263"/>
    <property type="match status" value="1"/>
</dbReference>
<dbReference type="PROSITE" id="PS50005">
    <property type="entry name" value="TPR"/>
    <property type="match status" value="2"/>
</dbReference>
<feature type="transmembrane region" description="Helical" evidence="4">
    <location>
        <begin position="31"/>
        <end position="50"/>
    </location>
</feature>
<feature type="repeat" description="TPR" evidence="3">
    <location>
        <begin position="451"/>
        <end position="484"/>
    </location>
</feature>
<organism evidence="5">
    <name type="scientific">uncultured delta proteobacterium HF0130_19C20</name>
    <dbReference type="NCBI Taxonomy" id="710828"/>
    <lineage>
        <taxon>Bacteria</taxon>
        <taxon>Deltaproteobacteria</taxon>
        <taxon>environmental samples</taxon>
    </lineage>
</organism>
<name>E0XT52_9DELT</name>
<evidence type="ECO:0000313" key="5">
    <source>
        <dbReference type="EMBL" id="ADI17593.1"/>
    </source>
</evidence>
<dbReference type="InterPro" id="IPR019734">
    <property type="entry name" value="TPR_rpt"/>
</dbReference>
<dbReference type="PANTHER" id="PTHR44943">
    <property type="entry name" value="CELLULOSE SYNTHASE OPERON PROTEIN C"/>
    <property type="match status" value="1"/>
</dbReference>
<dbReference type="SMART" id="SM00028">
    <property type="entry name" value="TPR"/>
    <property type="match status" value="5"/>
</dbReference>
<keyword evidence="4" id="KW-0812">Transmembrane</keyword>
<evidence type="ECO:0000256" key="2">
    <source>
        <dbReference type="ARBA" id="ARBA00022803"/>
    </source>
</evidence>
<reference evidence="5" key="1">
    <citation type="journal article" date="2011" name="Environ. Microbiol.">
        <title>Time-series analyses of Monterey Bay coastal microbial picoplankton using a 'genome proxy' microarray.</title>
        <authorList>
            <person name="Rich V.I."/>
            <person name="Pham V.D."/>
            <person name="Eppley J."/>
            <person name="Shi Y."/>
            <person name="DeLong E.F."/>
        </authorList>
    </citation>
    <scope>NUCLEOTIDE SEQUENCE</scope>
</reference>
<dbReference type="EMBL" id="GU474869">
    <property type="protein sequence ID" value="ADI17593.1"/>
    <property type="molecule type" value="Genomic_DNA"/>
</dbReference>
<dbReference type="Gene3D" id="1.25.40.10">
    <property type="entry name" value="Tetratricopeptide repeat domain"/>
    <property type="match status" value="1"/>
</dbReference>
<proteinExistence type="predicted"/>
<dbReference type="AlphaFoldDB" id="E0XT52"/>
<protein>
    <submittedName>
        <fullName evidence="5">Uncharacterized protein</fullName>
    </submittedName>
</protein>
<accession>E0XT52</accession>
<keyword evidence="4" id="KW-1133">Transmembrane helix</keyword>
<keyword evidence="2 3" id="KW-0802">TPR repeat</keyword>